<evidence type="ECO:0000313" key="2">
    <source>
        <dbReference type="EMBL" id="OKL49776.1"/>
    </source>
</evidence>
<dbReference type="InterPro" id="IPR010406">
    <property type="entry name" value="DUF1003"/>
</dbReference>
<comment type="caution">
    <text evidence="2">The sequence shown here is derived from an EMBL/GenBank/DDBJ whole genome shotgun (WGS) entry which is preliminary data.</text>
</comment>
<evidence type="ECO:0000313" key="3">
    <source>
        <dbReference type="Proteomes" id="UP000186785"/>
    </source>
</evidence>
<keyword evidence="3" id="KW-1185">Reference proteome</keyword>
<organism evidence="2 3">
    <name type="scientific">Boudabousia liubingyangii</name>
    <dbReference type="NCBI Taxonomy" id="1921764"/>
    <lineage>
        <taxon>Bacteria</taxon>
        <taxon>Bacillati</taxon>
        <taxon>Actinomycetota</taxon>
        <taxon>Actinomycetes</taxon>
        <taxon>Actinomycetales</taxon>
        <taxon>Actinomycetaceae</taxon>
        <taxon>Boudabousia</taxon>
    </lineage>
</organism>
<accession>A0A1Q5PQG8</accession>
<dbReference type="AlphaFoldDB" id="A0A1Q5PQG8"/>
<dbReference type="Proteomes" id="UP000186785">
    <property type="component" value="Unassembled WGS sequence"/>
</dbReference>
<gene>
    <name evidence="2" type="ORF">BSR29_02175</name>
</gene>
<keyword evidence="1" id="KW-0812">Transmembrane</keyword>
<feature type="transmembrane region" description="Helical" evidence="1">
    <location>
        <begin position="73"/>
        <end position="93"/>
    </location>
</feature>
<protein>
    <recommendedName>
        <fullName evidence="4">DUF1003 domain-containing protein</fullName>
    </recommendedName>
</protein>
<sequence>MAERLDTPRVRRGFFARYRSEHSFDETFGKFSESFATFMGTPKFIMYMTAFVIIWIAVNLIGIYGYSFDPYPFILLNLAFSTQASYAAPLILLAQNRQEQRDRVLAENDRQRAERNLADTEFLTREIASLRLAMQDVATRDFVRSELRDLLSDLVEEIKADERGEGPSESH</sequence>
<dbReference type="EMBL" id="MQSV01000001">
    <property type="protein sequence ID" value="OKL49776.1"/>
    <property type="molecule type" value="Genomic_DNA"/>
</dbReference>
<evidence type="ECO:0000256" key="1">
    <source>
        <dbReference type="SAM" id="Phobius"/>
    </source>
</evidence>
<keyword evidence="1" id="KW-0472">Membrane</keyword>
<reference evidence="2 3" key="1">
    <citation type="submission" date="2016-11" db="EMBL/GenBank/DDBJ databases">
        <title>Actinomyces gypaetusis sp. nov. isolated from the vulture Gypaetus barbatus in Qinghai Tibet Plateau China.</title>
        <authorList>
            <person name="Meng X."/>
        </authorList>
    </citation>
    <scope>NUCLEOTIDE SEQUENCE [LARGE SCALE GENOMIC DNA]</scope>
    <source>
        <strain evidence="2 3">VUL4_2</strain>
    </source>
</reference>
<dbReference type="OrthoDB" id="9795736at2"/>
<dbReference type="Pfam" id="PF06210">
    <property type="entry name" value="DUF1003"/>
    <property type="match status" value="1"/>
</dbReference>
<name>A0A1Q5PQG8_9ACTO</name>
<dbReference type="PANTHER" id="PTHR41386">
    <property type="entry name" value="INTEGRAL MEMBRANE PROTEIN-RELATED"/>
    <property type="match status" value="1"/>
</dbReference>
<dbReference type="STRING" id="1921764.BSR28_00310"/>
<dbReference type="RefSeq" id="WP_073708660.1">
    <property type="nucleotide sequence ID" value="NZ_MQSU01000001.1"/>
</dbReference>
<proteinExistence type="predicted"/>
<evidence type="ECO:0008006" key="4">
    <source>
        <dbReference type="Google" id="ProtNLM"/>
    </source>
</evidence>
<keyword evidence="1" id="KW-1133">Transmembrane helix</keyword>
<dbReference type="PANTHER" id="PTHR41386:SF1">
    <property type="entry name" value="MEMBRANE PROTEIN"/>
    <property type="match status" value="1"/>
</dbReference>
<feature type="transmembrane region" description="Helical" evidence="1">
    <location>
        <begin position="44"/>
        <end position="67"/>
    </location>
</feature>